<dbReference type="Proteomes" id="UP000254060">
    <property type="component" value="Unassembled WGS sequence"/>
</dbReference>
<evidence type="ECO:0000313" key="3">
    <source>
        <dbReference type="Proteomes" id="UP000254060"/>
    </source>
</evidence>
<keyword evidence="1" id="KW-0472">Membrane</keyword>
<keyword evidence="1" id="KW-1133">Transmembrane helix</keyword>
<protein>
    <submittedName>
        <fullName evidence="2">Uncharacterized protein</fullName>
    </submittedName>
</protein>
<gene>
    <name evidence="2" type="ORF">NCTC13163_02853</name>
</gene>
<name>A0A377FY28_9BACL</name>
<feature type="transmembrane region" description="Helical" evidence="1">
    <location>
        <begin position="138"/>
        <end position="157"/>
    </location>
</feature>
<dbReference type="EMBL" id="UGGP01000001">
    <property type="protein sequence ID" value="STO09416.1"/>
    <property type="molecule type" value="Genomic_DNA"/>
</dbReference>
<organism evidence="2 3">
    <name type="scientific">Exiguobacterium aurantiacum</name>
    <dbReference type="NCBI Taxonomy" id="33987"/>
    <lineage>
        <taxon>Bacteria</taxon>
        <taxon>Bacillati</taxon>
        <taxon>Bacillota</taxon>
        <taxon>Bacilli</taxon>
        <taxon>Bacillales</taxon>
        <taxon>Bacillales Family XII. Incertae Sedis</taxon>
        <taxon>Exiguobacterium</taxon>
    </lineage>
</organism>
<sequence length="163" mass="18638">MNKKRIGWMMGLGFGVCAGIFYLGNLMTVQPEDISGNGNPALIGLFLLFFFILLFMLGWMELMVNVRPRWLWGGFLFIPVLLVAAYQYQVNEFHRYRTYVTDIVMNQAGRGGLDYANSITGDVFSIYMNNQLFNVNTFFIYVGLTLWIGIALMLLNLTSQSDR</sequence>
<keyword evidence="1" id="KW-0812">Transmembrane</keyword>
<evidence type="ECO:0000313" key="2">
    <source>
        <dbReference type="EMBL" id="STO09416.1"/>
    </source>
</evidence>
<dbReference type="OrthoDB" id="2357278at2"/>
<dbReference type="RefSeq" id="WP_147287422.1">
    <property type="nucleotide sequence ID" value="NZ_UGGP01000001.1"/>
</dbReference>
<accession>A0A377FY28</accession>
<feature type="transmembrane region" description="Helical" evidence="1">
    <location>
        <begin position="41"/>
        <end position="58"/>
    </location>
</feature>
<dbReference type="AlphaFoldDB" id="A0A377FY28"/>
<feature type="transmembrane region" description="Helical" evidence="1">
    <location>
        <begin position="70"/>
        <end position="88"/>
    </location>
</feature>
<reference evidence="2 3" key="1">
    <citation type="submission" date="2018-06" db="EMBL/GenBank/DDBJ databases">
        <authorList>
            <consortium name="Pathogen Informatics"/>
            <person name="Doyle S."/>
        </authorList>
    </citation>
    <scope>NUCLEOTIDE SEQUENCE [LARGE SCALE GENOMIC DNA]</scope>
    <source>
        <strain evidence="2 3">NCTC13163</strain>
    </source>
</reference>
<evidence type="ECO:0000256" key="1">
    <source>
        <dbReference type="SAM" id="Phobius"/>
    </source>
</evidence>
<proteinExistence type="predicted"/>